<sequence length="163" mass="17937">WRSRAALGAVAALMRRKLAVGKGREFGFGWERRSRRENGVAMDDFSGGFWWFSTGVFRGRGRRAWRRREVGRFSGQAVADLVSGREKWREGGSEGDGGRDPAAEMCLGERKMKVILGFWGREEGDGHGEGAGQAVFRPNSGRIWLEKNGEGAAVRAMEEGSGG</sequence>
<evidence type="ECO:0000313" key="1">
    <source>
        <dbReference type="EMBL" id="MCE3050211.1"/>
    </source>
</evidence>
<keyword evidence="2" id="KW-1185">Reference proteome</keyword>
<accession>A0ABS8WHC6</accession>
<organism evidence="1 2">
    <name type="scientific">Datura stramonium</name>
    <name type="common">Jimsonweed</name>
    <name type="synonym">Common thornapple</name>
    <dbReference type="NCBI Taxonomy" id="4076"/>
    <lineage>
        <taxon>Eukaryota</taxon>
        <taxon>Viridiplantae</taxon>
        <taxon>Streptophyta</taxon>
        <taxon>Embryophyta</taxon>
        <taxon>Tracheophyta</taxon>
        <taxon>Spermatophyta</taxon>
        <taxon>Magnoliopsida</taxon>
        <taxon>eudicotyledons</taxon>
        <taxon>Gunneridae</taxon>
        <taxon>Pentapetalae</taxon>
        <taxon>asterids</taxon>
        <taxon>lamiids</taxon>
        <taxon>Solanales</taxon>
        <taxon>Solanaceae</taxon>
        <taxon>Solanoideae</taxon>
        <taxon>Datureae</taxon>
        <taxon>Datura</taxon>
    </lineage>
</organism>
<evidence type="ECO:0000313" key="2">
    <source>
        <dbReference type="Proteomes" id="UP000823775"/>
    </source>
</evidence>
<dbReference type="Proteomes" id="UP000823775">
    <property type="component" value="Unassembled WGS sequence"/>
</dbReference>
<dbReference type="EMBL" id="JACEIK010007392">
    <property type="protein sequence ID" value="MCE3050211.1"/>
    <property type="molecule type" value="Genomic_DNA"/>
</dbReference>
<feature type="non-terminal residue" evidence="1">
    <location>
        <position position="1"/>
    </location>
</feature>
<name>A0ABS8WHC6_DATST</name>
<comment type="caution">
    <text evidence="1">The sequence shown here is derived from an EMBL/GenBank/DDBJ whole genome shotgun (WGS) entry which is preliminary data.</text>
</comment>
<protein>
    <submittedName>
        <fullName evidence="1">Uncharacterized protein</fullName>
    </submittedName>
</protein>
<gene>
    <name evidence="1" type="ORF">HAX54_046637</name>
</gene>
<proteinExistence type="predicted"/>
<reference evidence="1 2" key="1">
    <citation type="journal article" date="2021" name="BMC Genomics">
        <title>Datura genome reveals duplications of psychoactive alkaloid biosynthetic genes and high mutation rate following tissue culture.</title>
        <authorList>
            <person name="Rajewski A."/>
            <person name="Carter-House D."/>
            <person name="Stajich J."/>
            <person name="Litt A."/>
        </authorList>
    </citation>
    <scope>NUCLEOTIDE SEQUENCE [LARGE SCALE GENOMIC DNA]</scope>
    <source>
        <strain evidence="1">AR-01</strain>
    </source>
</reference>